<protein>
    <recommendedName>
        <fullName evidence="4 16">Cytochrome b</fullName>
    </recommendedName>
</protein>
<feature type="binding site" description="axial binding residue" evidence="15">
    <location>
        <position position="110"/>
    </location>
    <ligand>
        <name>heme b</name>
        <dbReference type="ChEBI" id="CHEBI:60344"/>
        <label>b566</label>
    </ligand>
    <ligandPart>
        <name>Fe</name>
        <dbReference type="ChEBI" id="CHEBI:18248"/>
    </ligandPart>
</feature>
<evidence type="ECO:0000256" key="12">
    <source>
        <dbReference type="ARBA" id="ARBA00023004"/>
    </source>
</evidence>
<feature type="transmembrane region" description="Helical" evidence="17">
    <location>
        <begin position="337"/>
        <end position="357"/>
    </location>
</feature>
<evidence type="ECO:0000259" key="19">
    <source>
        <dbReference type="PROSITE" id="PS51003"/>
    </source>
</evidence>
<comment type="subunit">
    <text evidence="3 16">The main subunits of complex b-c1 are: cytochrome b, cytochrome c1 and the Rieske protein.</text>
</comment>
<name>A0A8J7CPF8_9PROT</name>
<comment type="subcellular location">
    <subcellularLocation>
        <location evidence="2">Membrane</location>
        <topology evidence="2">Multi-pass membrane protein</topology>
    </subcellularLocation>
</comment>
<dbReference type="PANTHER" id="PTHR19271">
    <property type="entry name" value="CYTOCHROME B"/>
    <property type="match status" value="1"/>
</dbReference>
<evidence type="ECO:0000256" key="17">
    <source>
        <dbReference type="SAM" id="Phobius"/>
    </source>
</evidence>
<feature type="transmembrane region" description="Helical" evidence="17">
    <location>
        <begin position="363"/>
        <end position="386"/>
    </location>
</feature>
<organism evidence="20 21">
    <name type="scientific">Phaeovibrio sulfidiphilus</name>
    <dbReference type="NCBI Taxonomy" id="1220600"/>
    <lineage>
        <taxon>Bacteria</taxon>
        <taxon>Pseudomonadati</taxon>
        <taxon>Pseudomonadota</taxon>
        <taxon>Alphaproteobacteria</taxon>
        <taxon>Rhodospirillales</taxon>
        <taxon>Rhodospirillaceae</taxon>
        <taxon>Phaeovibrio</taxon>
    </lineage>
</organism>
<feature type="transmembrane region" description="Helical" evidence="17">
    <location>
        <begin position="246"/>
        <end position="267"/>
    </location>
</feature>
<keyword evidence="5 16" id="KW-0813">Transport</keyword>
<dbReference type="GO" id="GO:0016491">
    <property type="term" value="F:oxidoreductase activity"/>
    <property type="evidence" value="ECO:0007669"/>
    <property type="project" value="InterPro"/>
</dbReference>
<comment type="caution">
    <text evidence="20">The sequence shown here is derived from an EMBL/GenBank/DDBJ whole genome shotgun (WGS) entry which is preliminary data.</text>
</comment>
<reference evidence="20" key="1">
    <citation type="submission" date="2020-10" db="EMBL/GenBank/DDBJ databases">
        <title>Genome sequence of the unusual species of purple photosynthetic bacteria, Phaeovibrio sulfidiphilus DSM 23193, type strain.</title>
        <authorList>
            <person name="Kyndt J.A."/>
            <person name="Meyer T.E."/>
        </authorList>
    </citation>
    <scope>NUCLEOTIDE SEQUENCE</scope>
    <source>
        <strain evidence="20">DSM 23193</strain>
    </source>
</reference>
<dbReference type="InterPro" id="IPR036150">
    <property type="entry name" value="Cyt_b/b6_C_sf"/>
</dbReference>
<evidence type="ECO:0000256" key="11">
    <source>
        <dbReference type="ARBA" id="ARBA00022989"/>
    </source>
</evidence>
<feature type="domain" description="Cytochrome b/b6 N-terminal region profile" evidence="18">
    <location>
        <begin position="13"/>
        <end position="224"/>
    </location>
</feature>
<feature type="transmembrane region" description="Helical" evidence="17">
    <location>
        <begin position="126"/>
        <end position="148"/>
    </location>
</feature>
<feature type="domain" description="Cytochrome b/b6 C-terminal region profile" evidence="19">
    <location>
        <begin position="227"/>
        <end position="397"/>
    </location>
</feature>
<proteinExistence type="inferred from homology"/>
<dbReference type="CDD" id="cd00290">
    <property type="entry name" value="cytochrome_b_C"/>
    <property type="match status" value="1"/>
</dbReference>
<feature type="transmembrane region" description="Helical" evidence="17">
    <location>
        <begin position="305"/>
        <end position="325"/>
    </location>
</feature>
<feature type="binding site" description="axial binding residue" evidence="15">
    <location>
        <position position="197"/>
    </location>
    <ligand>
        <name>heme b</name>
        <dbReference type="ChEBI" id="CHEBI:60344"/>
        <label>b562</label>
    </ligand>
    <ligandPart>
        <name>Fe</name>
        <dbReference type="ChEBI" id="CHEBI:18248"/>
    </ligandPart>
</feature>
<evidence type="ECO:0000256" key="1">
    <source>
        <dbReference type="ARBA" id="ARBA00002444"/>
    </source>
</evidence>
<keyword evidence="13 17" id="KW-0472">Membrane</keyword>
<evidence type="ECO:0000256" key="3">
    <source>
        <dbReference type="ARBA" id="ARBA00011649"/>
    </source>
</evidence>
<dbReference type="EMBL" id="JACZHT010000002">
    <property type="protein sequence ID" value="MBE1236977.1"/>
    <property type="molecule type" value="Genomic_DNA"/>
</dbReference>
<sequence>MSTYTPPQWNNKYVSWFDKRLPAITLMHKHLIVYPTPRNINYWWCFGVASAMALVIMLLTGIFLAMYYVADTRLAFDSVERIMRDVNYGWLLRYLHMNGASLFFILVYIHMFRGLYFGSFKAPREVLWWIGVTILFLMIMTAFMGYVLPWGNMSFWGATVITSLATAIPGIGQPLVEWIWGAHSVDQPTLNRFFAWHYLFPIIIAALAFVHMWALHEVKSGNPLGIDIKGPRDTIPFHPYHTVKDLYFLTIVLIFFSYFVFFSPNFFAEADNYVPANPLLTPPHIVPEWYFLPFYAILRAVDSKLGGVLLMLASILVLYIMPYLDRSPVRSGSFRPLFRWAFWIFVADCLFLGWLGAQLAEEPYITLIRIATVIYFAYFFVVLPLLNKYEKPDPLPDSISEPVTSRA</sequence>
<evidence type="ECO:0000256" key="10">
    <source>
        <dbReference type="ARBA" id="ARBA00022982"/>
    </source>
</evidence>
<dbReference type="PROSITE" id="PS51002">
    <property type="entry name" value="CYTB_NTER"/>
    <property type="match status" value="1"/>
</dbReference>
<comment type="cofactor">
    <cofactor evidence="15">
        <name>heme</name>
        <dbReference type="ChEBI" id="CHEBI:30413"/>
    </cofactor>
    <text evidence="15">Binds 2 heme groups non-covalently.</text>
</comment>
<dbReference type="InterPro" id="IPR030689">
    <property type="entry name" value="Cytochrome_b"/>
</dbReference>
<dbReference type="GO" id="GO:0045275">
    <property type="term" value="C:respiratory chain complex III"/>
    <property type="evidence" value="ECO:0007669"/>
    <property type="project" value="InterPro"/>
</dbReference>
<dbReference type="Proteomes" id="UP000631034">
    <property type="component" value="Unassembled WGS sequence"/>
</dbReference>
<feature type="binding site" evidence="14">
    <location>
        <position position="216"/>
    </location>
    <ligand>
        <name>a ubiquinone</name>
        <dbReference type="ChEBI" id="CHEBI:16389"/>
    </ligand>
</feature>
<evidence type="ECO:0000259" key="18">
    <source>
        <dbReference type="PROSITE" id="PS51002"/>
    </source>
</evidence>
<dbReference type="Pfam" id="PF00032">
    <property type="entry name" value="Cytochrom_B_C"/>
    <property type="match status" value="1"/>
</dbReference>
<comment type="function">
    <text evidence="1 16">Component of the ubiquinol-cytochrome c reductase complex (complex III or cytochrome b-c1 complex), which is a respiratory chain that generates an electrochemical potential coupled to ATP synthesis.</text>
</comment>
<keyword evidence="8 16" id="KW-0812">Transmembrane</keyword>
<feature type="transmembrane region" description="Helical" evidence="17">
    <location>
        <begin position="195"/>
        <end position="215"/>
    </location>
</feature>
<evidence type="ECO:0000256" key="7">
    <source>
        <dbReference type="ARBA" id="ARBA00022660"/>
    </source>
</evidence>
<dbReference type="PANTHER" id="PTHR19271:SF16">
    <property type="entry name" value="CYTOCHROME B"/>
    <property type="match status" value="1"/>
</dbReference>
<gene>
    <name evidence="20" type="ORF">IHV25_04865</name>
</gene>
<dbReference type="FunFam" id="1.20.810.10:FF:000004">
    <property type="entry name" value="Cytochrome b"/>
    <property type="match status" value="1"/>
</dbReference>
<evidence type="ECO:0000256" key="16">
    <source>
        <dbReference type="RuleBase" id="RU003385"/>
    </source>
</evidence>
<dbReference type="AlphaFoldDB" id="A0A8J7CPF8"/>
<dbReference type="CDD" id="cd00284">
    <property type="entry name" value="Cytochrome_b_N"/>
    <property type="match status" value="1"/>
</dbReference>
<feature type="transmembrane region" description="Helical" evidence="17">
    <location>
        <begin position="155"/>
        <end position="175"/>
    </location>
</feature>
<dbReference type="SUPFAM" id="SSF81648">
    <property type="entry name" value="a domain/subunit of cytochrome bc1 complex (Ubiquinol-cytochrome c reductase)"/>
    <property type="match status" value="1"/>
</dbReference>
<evidence type="ECO:0000256" key="9">
    <source>
        <dbReference type="ARBA" id="ARBA00022723"/>
    </source>
</evidence>
<evidence type="ECO:0000313" key="21">
    <source>
        <dbReference type="Proteomes" id="UP000631034"/>
    </source>
</evidence>
<evidence type="ECO:0000313" key="20">
    <source>
        <dbReference type="EMBL" id="MBE1236977.1"/>
    </source>
</evidence>
<evidence type="ECO:0000256" key="8">
    <source>
        <dbReference type="ARBA" id="ARBA00022692"/>
    </source>
</evidence>
<dbReference type="GO" id="GO:0008121">
    <property type="term" value="F:quinol-cytochrome-c reductase activity"/>
    <property type="evidence" value="ECO:0007669"/>
    <property type="project" value="InterPro"/>
</dbReference>
<keyword evidence="7 16" id="KW-0679">Respiratory chain</keyword>
<keyword evidence="6 15" id="KW-0349">Heme</keyword>
<feature type="transmembrane region" description="Helical" evidence="17">
    <location>
        <begin position="91"/>
        <end position="111"/>
    </location>
</feature>
<keyword evidence="12 15" id="KW-0408">Iron</keyword>
<keyword evidence="21" id="KW-1185">Reference proteome</keyword>
<evidence type="ECO:0000256" key="4">
    <source>
        <dbReference type="ARBA" id="ARBA00013531"/>
    </source>
</evidence>
<dbReference type="Pfam" id="PF00033">
    <property type="entry name" value="Cytochrome_B"/>
    <property type="match status" value="1"/>
</dbReference>
<dbReference type="InterPro" id="IPR048260">
    <property type="entry name" value="Cytochrome_b_C_euk/bac"/>
</dbReference>
<dbReference type="GO" id="GO:0046872">
    <property type="term" value="F:metal ion binding"/>
    <property type="evidence" value="ECO:0007669"/>
    <property type="project" value="UniProtKB-KW"/>
</dbReference>
<dbReference type="PROSITE" id="PS51003">
    <property type="entry name" value="CYTB_CTER"/>
    <property type="match status" value="1"/>
</dbReference>
<dbReference type="InterPro" id="IPR027387">
    <property type="entry name" value="Cytb/b6-like_sf"/>
</dbReference>
<comment type="similarity">
    <text evidence="16">Belongs to the cytochrome b family.</text>
</comment>
<dbReference type="InterPro" id="IPR005797">
    <property type="entry name" value="Cyt_b/b6_N"/>
</dbReference>
<evidence type="ECO:0000256" key="13">
    <source>
        <dbReference type="ARBA" id="ARBA00023136"/>
    </source>
</evidence>
<evidence type="ECO:0000256" key="6">
    <source>
        <dbReference type="ARBA" id="ARBA00022617"/>
    </source>
</evidence>
<evidence type="ECO:0000256" key="14">
    <source>
        <dbReference type="PIRSR" id="PIRSR038885-1"/>
    </source>
</evidence>
<dbReference type="RefSeq" id="WP_192533972.1">
    <property type="nucleotide sequence ID" value="NZ_JACZHT010000002.1"/>
</dbReference>
<keyword evidence="9 15" id="KW-0479">Metal-binding</keyword>
<dbReference type="InterPro" id="IPR016174">
    <property type="entry name" value="Di-haem_cyt_TM"/>
</dbReference>
<accession>A0A8J7CPF8</accession>
<feature type="transmembrane region" description="Helical" evidence="17">
    <location>
        <begin position="41"/>
        <end position="70"/>
    </location>
</feature>
<feature type="binding site" description="axial binding residue" evidence="15">
    <location>
        <position position="96"/>
    </location>
    <ligand>
        <name>heme b</name>
        <dbReference type="ChEBI" id="CHEBI:60344"/>
        <label>b562</label>
    </ligand>
    <ligandPart>
        <name>Fe</name>
        <dbReference type="ChEBI" id="CHEBI:18248"/>
    </ligandPart>
</feature>
<dbReference type="InterPro" id="IPR048259">
    <property type="entry name" value="Cytochrome_b_N_euk/bac"/>
</dbReference>
<keyword evidence="11 17" id="KW-1133">Transmembrane helix</keyword>
<dbReference type="InterPro" id="IPR005798">
    <property type="entry name" value="Cyt_b/b6_C"/>
</dbReference>
<feature type="binding site" description="axial binding residue" evidence="15">
    <location>
        <position position="211"/>
    </location>
    <ligand>
        <name>heme b</name>
        <dbReference type="ChEBI" id="CHEBI:60344"/>
        <label>b566</label>
    </ligand>
    <ligandPart>
        <name>Fe</name>
        <dbReference type="ChEBI" id="CHEBI:18248"/>
    </ligandPart>
</feature>
<evidence type="ECO:0000256" key="15">
    <source>
        <dbReference type="PIRSR" id="PIRSR038885-2"/>
    </source>
</evidence>
<dbReference type="Gene3D" id="1.20.810.10">
    <property type="entry name" value="Cytochrome Bc1 Complex, Chain C"/>
    <property type="match status" value="1"/>
</dbReference>
<dbReference type="PIRSF" id="PIRSF038885">
    <property type="entry name" value="COB"/>
    <property type="match status" value="1"/>
</dbReference>
<comment type="cofactor">
    <cofactor evidence="16">
        <name>heme b</name>
        <dbReference type="ChEBI" id="CHEBI:60344"/>
    </cofactor>
    <text evidence="16">Binds 2 heme groups non-covalently.</text>
</comment>
<dbReference type="SUPFAM" id="SSF81342">
    <property type="entry name" value="Transmembrane di-heme cytochromes"/>
    <property type="match status" value="1"/>
</dbReference>
<evidence type="ECO:0000256" key="2">
    <source>
        <dbReference type="ARBA" id="ARBA00004141"/>
    </source>
</evidence>
<dbReference type="GO" id="GO:0022904">
    <property type="term" value="P:respiratory electron transport chain"/>
    <property type="evidence" value="ECO:0007669"/>
    <property type="project" value="InterPro"/>
</dbReference>
<evidence type="ECO:0000256" key="5">
    <source>
        <dbReference type="ARBA" id="ARBA00022448"/>
    </source>
</evidence>
<keyword evidence="10 16" id="KW-0249">Electron transport</keyword>